<comment type="caution">
    <text evidence="1">The sequence shown here is derived from an EMBL/GenBank/DDBJ whole genome shotgun (WGS) entry which is preliminary data.</text>
</comment>
<reference evidence="1 2" key="1">
    <citation type="journal article" date="2019" name="Nat. Plants">
        <title>Genome sequencing of Musa balbisiana reveals subgenome evolution and function divergence in polyploid bananas.</title>
        <authorList>
            <person name="Yao X."/>
        </authorList>
    </citation>
    <scope>NUCLEOTIDE SEQUENCE [LARGE SCALE GENOMIC DNA]</scope>
    <source>
        <strain evidence="2">cv. DH-PKW</strain>
        <tissue evidence="1">Leaves</tissue>
    </source>
</reference>
<protein>
    <recommendedName>
        <fullName evidence="3">Telomere-length maintenance and DNA damage repair domain-containing protein</fullName>
    </recommendedName>
</protein>
<dbReference type="PANTHER" id="PTHR37079">
    <property type="entry name" value="SERINE/THREONINE-PROTEIN KINASE ATM"/>
    <property type="match status" value="1"/>
</dbReference>
<dbReference type="EMBL" id="PYDT01000009">
    <property type="protein sequence ID" value="THU49473.1"/>
    <property type="molecule type" value="Genomic_DNA"/>
</dbReference>
<sequence>MATSRDVQEIVSKLSSDKAKAREEGVKLLSSWLEGERAAGFCKLLGYNTAKIKADSIPHEVAGLGWFGRGGGSSFPLERGSSHERSVRGASSSFLHTGRVGVLDLTPPMIKSVKGCRVPPFSFLVVKGFYSERLPLSGVIACRGQDSTPAETWPFLITLLMKCISLEVSASKKRLPRLIFVKTLRSSIQCAEDIKLSGRNFLLLSVVKVLFSHIWDVIKDIPSFQSEYSSILRHLLTVREYRYQMRKRVYSGLVVLYINKLGTVIDMNTGHTSSKEDVFRSIVILHVLLENPPGDYPDNIREDVVKGFIKIFSKIRNEGKILRKLVECLNTYLLRDGPNLGNQAMEIHFAVQDIMFRCWFTSHDQGLKSSLINFARIQLKLIRYLAEGTQIIEQLLDVIVKELDQGINVGSEVLWNDISREDKLGTLGSIQQCLMELAATVFYQALACKINSKSTCDVKRLKMEHAAVRLKDGLMKGSWIWNGAFAFFIHNYGLRLDKALLIYWFEGAGESLRRILSGSGTLHSHDALLWLLRLFSNLTLKAFSRALQEFSAVFPFYLHEEPSNSTPFTSNEVVFLAFCHIS</sequence>
<dbReference type="STRING" id="52838.A0A4S8ILV6"/>
<keyword evidence="2" id="KW-1185">Reference proteome</keyword>
<evidence type="ECO:0000313" key="1">
    <source>
        <dbReference type="EMBL" id="THU49473.1"/>
    </source>
</evidence>
<proteinExistence type="predicted"/>
<organism evidence="1 2">
    <name type="scientific">Musa balbisiana</name>
    <name type="common">Banana</name>
    <dbReference type="NCBI Taxonomy" id="52838"/>
    <lineage>
        <taxon>Eukaryota</taxon>
        <taxon>Viridiplantae</taxon>
        <taxon>Streptophyta</taxon>
        <taxon>Embryophyta</taxon>
        <taxon>Tracheophyta</taxon>
        <taxon>Spermatophyta</taxon>
        <taxon>Magnoliopsida</taxon>
        <taxon>Liliopsida</taxon>
        <taxon>Zingiberales</taxon>
        <taxon>Musaceae</taxon>
        <taxon>Musa</taxon>
    </lineage>
</organism>
<dbReference type="PANTHER" id="PTHR37079:SF4">
    <property type="entry name" value="SERINE_THREONINE-PROTEIN KINASE ATM"/>
    <property type="match status" value="1"/>
</dbReference>
<dbReference type="InterPro" id="IPR038980">
    <property type="entry name" value="ATM_plant"/>
</dbReference>
<dbReference type="GO" id="GO:0006974">
    <property type="term" value="P:DNA damage response"/>
    <property type="evidence" value="ECO:0007669"/>
    <property type="project" value="InterPro"/>
</dbReference>
<accession>A0A4S8ILV6</accession>
<evidence type="ECO:0008006" key="3">
    <source>
        <dbReference type="Google" id="ProtNLM"/>
    </source>
</evidence>
<dbReference type="GO" id="GO:0004674">
    <property type="term" value="F:protein serine/threonine kinase activity"/>
    <property type="evidence" value="ECO:0007669"/>
    <property type="project" value="InterPro"/>
</dbReference>
<evidence type="ECO:0000313" key="2">
    <source>
        <dbReference type="Proteomes" id="UP000317650"/>
    </source>
</evidence>
<gene>
    <name evidence="1" type="ORF">C4D60_Mb06t09940</name>
</gene>
<dbReference type="Proteomes" id="UP000317650">
    <property type="component" value="Chromosome 6"/>
</dbReference>
<dbReference type="AlphaFoldDB" id="A0A4S8ILV6"/>
<name>A0A4S8ILV6_MUSBA</name>